<organism evidence="20">
    <name type="scientific">Evadne anonyx</name>
    <dbReference type="NCBI Taxonomy" id="141404"/>
    <lineage>
        <taxon>Eukaryota</taxon>
        <taxon>Metazoa</taxon>
        <taxon>Ecdysozoa</taxon>
        <taxon>Arthropoda</taxon>
        <taxon>Crustacea</taxon>
        <taxon>Branchiopoda</taxon>
        <taxon>Diplostraca</taxon>
        <taxon>Cladocera</taxon>
        <taxon>Onychopoda</taxon>
        <taxon>Podonidae</taxon>
        <taxon>Evadne</taxon>
    </lineage>
</organism>
<evidence type="ECO:0000256" key="8">
    <source>
        <dbReference type="ARBA" id="ARBA00023209"/>
    </source>
</evidence>
<sequence length="185" mass="21275">MISSIVARVLFYPSLAFNILMEKISKRDWYNRIDEHVILGALPLRSMSDTLVKEEGVTAVVSINEDYELRFLAYQPDEWKRIGVNNIRFQVVDMFGAPSQEVLIEGVDFIKKNIVNEGVVYVHCKAGRSRSATLVGCYLMEKNNWTPDEAVSFIKTKRPHILIHPMKMQALKDFYKNHVIPTSIN</sequence>
<dbReference type="InterPro" id="IPR016130">
    <property type="entry name" value="Tyr_Pase_AS"/>
</dbReference>
<comment type="pathway">
    <text evidence="2">Lipid metabolism.</text>
</comment>
<dbReference type="PROSITE" id="PS00383">
    <property type="entry name" value="TYR_PHOSPHATASE_1"/>
    <property type="match status" value="1"/>
</dbReference>
<dbReference type="GO" id="GO:0004721">
    <property type="term" value="F:phosphoprotein phosphatase activity"/>
    <property type="evidence" value="ECO:0007669"/>
    <property type="project" value="UniProtKB-KW"/>
</dbReference>
<keyword evidence="9" id="KW-1208">Phospholipid metabolism</keyword>
<dbReference type="EMBL" id="OC986230">
    <property type="protein sequence ID" value="CAG4642885.1"/>
    <property type="molecule type" value="Genomic_DNA"/>
</dbReference>
<evidence type="ECO:0000256" key="7">
    <source>
        <dbReference type="ARBA" id="ARBA00023136"/>
    </source>
</evidence>
<evidence type="ECO:0000256" key="9">
    <source>
        <dbReference type="ARBA" id="ARBA00023264"/>
    </source>
</evidence>
<evidence type="ECO:0000256" key="6">
    <source>
        <dbReference type="ARBA" id="ARBA00023098"/>
    </source>
</evidence>
<comment type="subcellular location">
    <subcellularLocation>
        <location evidence="1">Membrane</location>
    </subcellularLocation>
</comment>
<protein>
    <recommendedName>
        <fullName evidence="17">Phosphatidylglycerophosphatase and protein-tyrosine phosphatase 1</fullName>
        <ecNumber evidence="11">3.1.3.27</ecNumber>
    </recommendedName>
</protein>
<evidence type="ECO:0000256" key="4">
    <source>
        <dbReference type="ARBA" id="ARBA00022801"/>
    </source>
</evidence>
<dbReference type="CDD" id="cd14524">
    <property type="entry name" value="PTPMT1"/>
    <property type="match status" value="1"/>
</dbReference>
<evidence type="ECO:0000259" key="18">
    <source>
        <dbReference type="PROSITE" id="PS50054"/>
    </source>
</evidence>
<dbReference type="AlphaFoldDB" id="A0A9N6WYB6"/>
<evidence type="ECO:0000256" key="16">
    <source>
        <dbReference type="ARBA" id="ARBA00052780"/>
    </source>
</evidence>
<dbReference type="GO" id="GO:0008962">
    <property type="term" value="F:phosphatidylglycerophosphatase activity"/>
    <property type="evidence" value="ECO:0007669"/>
    <property type="project" value="UniProtKB-EC"/>
</dbReference>
<evidence type="ECO:0000256" key="1">
    <source>
        <dbReference type="ARBA" id="ARBA00004370"/>
    </source>
</evidence>
<gene>
    <name evidence="20" type="primary">EOG090X0GSS</name>
</gene>
<comment type="catalytic activity">
    <reaction evidence="13">
        <text>a 1-acyl-2-hexanoyl-sn-glycero-3-phospho-(1D-myo-inositol-5-phosphate) + H2O = a 1-acyl-2-hexanoyl-sn-glycero-3-phospho-(1D-myo-inositol) + phosphate</text>
        <dbReference type="Rhea" id="RHEA:42320"/>
        <dbReference type="ChEBI" id="CHEBI:15377"/>
        <dbReference type="ChEBI" id="CHEBI:43474"/>
        <dbReference type="ChEBI" id="CHEBI:78930"/>
        <dbReference type="ChEBI" id="CHEBI:78931"/>
    </reaction>
    <physiologicalReaction direction="left-to-right" evidence="13">
        <dbReference type="Rhea" id="RHEA:42321"/>
    </physiologicalReaction>
</comment>
<dbReference type="GO" id="GO:0008654">
    <property type="term" value="P:phospholipid biosynthetic process"/>
    <property type="evidence" value="ECO:0007669"/>
    <property type="project" value="UniProtKB-KW"/>
</dbReference>
<keyword evidence="4" id="KW-0378">Hydrolase</keyword>
<keyword evidence="6" id="KW-0443">Lipid metabolism</keyword>
<dbReference type="InterPro" id="IPR020422">
    <property type="entry name" value="TYR_PHOSPHATASE_DUAL_dom"/>
</dbReference>
<evidence type="ECO:0000259" key="19">
    <source>
        <dbReference type="PROSITE" id="PS50056"/>
    </source>
</evidence>
<comment type="catalytic activity">
    <reaction evidence="12">
        <text>a 1,2-diacyl-sn-glycero-3-phospho-(1'-sn-glycero-3'-phosphate) + H2O = a 1,2-diacyl-sn-glycero-3-phospho-(1'-sn-glycerol) + phosphate</text>
        <dbReference type="Rhea" id="RHEA:33751"/>
        <dbReference type="ChEBI" id="CHEBI:15377"/>
        <dbReference type="ChEBI" id="CHEBI:43474"/>
        <dbReference type="ChEBI" id="CHEBI:60110"/>
        <dbReference type="ChEBI" id="CHEBI:64716"/>
        <dbReference type="EC" id="3.1.3.27"/>
    </reaction>
    <physiologicalReaction direction="left-to-right" evidence="12">
        <dbReference type="Rhea" id="RHEA:33752"/>
    </physiologicalReaction>
</comment>
<dbReference type="GO" id="GO:0004439">
    <property type="term" value="F:phosphatidylinositol-4,5-bisphosphate 5-phosphatase activity"/>
    <property type="evidence" value="ECO:0007669"/>
    <property type="project" value="TreeGrafter"/>
</dbReference>
<evidence type="ECO:0000256" key="10">
    <source>
        <dbReference type="ARBA" id="ARBA00024192"/>
    </source>
</evidence>
<evidence type="ECO:0000256" key="17">
    <source>
        <dbReference type="ARBA" id="ARBA00069309"/>
    </source>
</evidence>
<dbReference type="GO" id="GO:0016020">
    <property type="term" value="C:membrane"/>
    <property type="evidence" value="ECO:0007669"/>
    <property type="project" value="UniProtKB-SubCell"/>
</dbReference>
<keyword evidence="5" id="KW-0904">Protein phosphatase</keyword>
<dbReference type="InterPro" id="IPR029021">
    <property type="entry name" value="Prot-tyrosine_phosphatase-like"/>
</dbReference>
<feature type="domain" description="Tyrosine specific protein phosphatases" evidence="19">
    <location>
        <begin position="101"/>
        <end position="169"/>
    </location>
</feature>
<dbReference type="PANTHER" id="PTHR46712:SF1">
    <property type="entry name" value="PHOSPHATIDYLGLYCEROPHOSPHATASE AND PROTEIN-TYROSINE PHOSPHATASE 1"/>
    <property type="match status" value="1"/>
</dbReference>
<reference evidence="20" key="1">
    <citation type="submission" date="2021-04" db="EMBL/GenBank/DDBJ databases">
        <authorList>
            <person name="Cornetti L."/>
        </authorList>
    </citation>
    <scope>NUCLEOTIDE SEQUENCE</scope>
</reference>
<evidence type="ECO:0000313" key="20">
    <source>
        <dbReference type="EMBL" id="CAG4642885.1"/>
    </source>
</evidence>
<dbReference type="InterPro" id="IPR042165">
    <property type="entry name" value="PTPMT1"/>
</dbReference>
<comment type="catalytic activity">
    <reaction evidence="16">
        <text>1,2-dioctanoyl-sn-glycero-3-phospho-(1D-myo-inositol-5-phosphate) + H2O = 1,2-dioctanoyl-sn-glycero-3-phospho-(1D-myo-inositol) + phosphate</text>
        <dbReference type="Rhea" id="RHEA:42308"/>
        <dbReference type="ChEBI" id="CHEBI:15377"/>
        <dbReference type="ChEBI" id="CHEBI:43474"/>
        <dbReference type="ChEBI" id="CHEBI:65221"/>
        <dbReference type="ChEBI" id="CHEBI:78911"/>
    </reaction>
    <physiologicalReaction direction="left-to-right" evidence="16">
        <dbReference type="Rhea" id="RHEA:42309"/>
    </physiologicalReaction>
</comment>
<dbReference type="FunFam" id="3.90.190.10:FF:000060">
    <property type="entry name" value="Phosphatidylglycerophosphatase and protein-tyrosine phosphatase 1"/>
    <property type="match status" value="1"/>
</dbReference>
<evidence type="ECO:0000256" key="15">
    <source>
        <dbReference type="ARBA" id="ARBA00052632"/>
    </source>
</evidence>
<proteinExistence type="predicted"/>
<dbReference type="GO" id="GO:0005737">
    <property type="term" value="C:cytoplasm"/>
    <property type="evidence" value="ECO:0007669"/>
    <property type="project" value="UniProtKB-ARBA"/>
</dbReference>
<dbReference type="EC" id="3.1.3.27" evidence="11"/>
<comment type="pathway">
    <text evidence="10">Phospholipid metabolism; phosphatidylglycerol biosynthesis; phosphatidylglycerol from CDP-diacylglycerol: step 2/2.</text>
</comment>
<name>A0A9N6WYB6_9CRUS</name>
<dbReference type="SMART" id="SM00195">
    <property type="entry name" value="DSPc"/>
    <property type="match status" value="1"/>
</dbReference>
<dbReference type="Pfam" id="PF00782">
    <property type="entry name" value="DSPc"/>
    <property type="match status" value="1"/>
</dbReference>
<comment type="catalytic activity">
    <reaction evidence="15">
        <text>1,2-di-(9Z-octadecenoyl)-sn-glycero-3-phospho-(1'-sn-glycerol-3'-phosphate) + H2O = 1,2-di-(9Z-octadecenoyl)-sn-glycero-3-phospho-(1'-sn-glycerol) + phosphate</text>
        <dbReference type="Rhea" id="RHEA:42304"/>
        <dbReference type="ChEBI" id="CHEBI:15377"/>
        <dbReference type="ChEBI" id="CHEBI:43474"/>
        <dbReference type="ChEBI" id="CHEBI:75163"/>
        <dbReference type="ChEBI" id="CHEBI:78907"/>
    </reaction>
    <physiologicalReaction direction="left-to-right" evidence="15">
        <dbReference type="Rhea" id="RHEA:42305"/>
    </physiologicalReaction>
</comment>
<accession>A0A9N6WYB6</accession>
<dbReference type="InterPro" id="IPR000340">
    <property type="entry name" value="Dual-sp_phosphatase_cat-dom"/>
</dbReference>
<dbReference type="PROSITE" id="PS50056">
    <property type="entry name" value="TYR_PHOSPHATASE_2"/>
    <property type="match status" value="1"/>
</dbReference>
<evidence type="ECO:0000256" key="5">
    <source>
        <dbReference type="ARBA" id="ARBA00022912"/>
    </source>
</evidence>
<dbReference type="InterPro" id="IPR044596">
    <property type="entry name" value="PTPMT1-like"/>
</dbReference>
<evidence type="ECO:0000256" key="14">
    <source>
        <dbReference type="ARBA" id="ARBA00052505"/>
    </source>
</evidence>
<evidence type="ECO:0000256" key="13">
    <source>
        <dbReference type="ARBA" id="ARBA00051818"/>
    </source>
</evidence>
<dbReference type="Gene3D" id="3.90.190.10">
    <property type="entry name" value="Protein tyrosine phosphatase superfamily"/>
    <property type="match status" value="1"/>
</dbReference>
<dbReference type="InterPro" id="IPR000387">
    <property type="entry name" value="Tyr_Pase_dom"/>
</dbReference>
<keyword evidence="8" id="KW-0594">Phospholipid biosynthesis</keyword>
<evidence type="ECO:0000256" key="2">
    <source>
        <dbReference type="ARBA" id="ARBA00005189"/>
    </source>
</evidence>
<evidence type="ECO:0000256" key="11">
    <source>
        <dbReference type="ARBA" id="ARBA00024224"/>
    </source>
</evidence>
<keyword evidence="3" id="KW-0444">Lipid biosynthesis</keyword>
<comment type="catalytic activity">
    <reaction evidence="14">
        <text>1,2-dibutyryl-sn-glycero-3-phospho-(1D-myo-inositol-5-phosphate) + H2O = 1,2-dibutyryl-sn-glycero-3-phospho-(1D-myo-inositol) + phosphate</text>
        <dbReference type="Rhea" id="RHEA:42584"/>
        <dbReference type="ChEBI" id="CHEBI:15377"/>
        <dbReference type="ChEBI" id="CHEBI:43474"/>
        <dbReference type="ChEBI" id="CHEBI:82605"/>
        <dbReference type="ChEBI" id="CHEBI:82606"/>
    </reaction>
    <physiologicalReaction direction="left-to-right" evidence="14">
        <dbReference type="Rhea" id="RHEA:42585"/>
    </physiologicalReaction>
</comment>
<dbReference type="PROSITE" id="PS50054">
    <property type="entry name" value="TYR_PHOSPHATASE_DUAL"/>
    <property type="match status" value="1"/>
</dbReference>
<evidence type="ECO:0000256" key="12">
    <source>
        <dbReference type="ARBA" id="ARBA00050944"/>
    </source>
</evidence>
<evidence type="ECO:0000256" key="3">
    <source>
        <dbReference type="ARBA" id="ARBA00022516"/>
    </source>
</evidence>
<dbReference type="PANTHER" id="PTHR46712">
    <property type="entry name" value="PHOSPHATIDYLGLYCEROPHOSPHATASE AND PROTEIN-TYROSINE PHOSPHATASE 1"/>
    <property type="match status" value="1"/>
</dbReference>
<feature type="domain" description="Tyrosine-protein phosphatase" evidence="18">
    <location>
        <begin position="29"/>
        <end position="180"/>
    </location>
</feature>
<dbReference type="SUPFAM" id="SSF52799">
    <property type="entry name" value="(Phosphotyrosine protein) phosphatases II"/>
    <property type="match status" value="1"/>
</dbReference>
<keyword evidence="7" id="KW-0472">Membrane</keyword>